<feature type="transmembrane region" description="Helical" evidence="1">
    <location>
        <begin position="174"/>
        <end position="201"/>
    </location>
</feature>
<evidence type="ECO:0000313" key="3">
    <source>
        <dbReference type="Proteomes" id="UP000632849"/>
    </source>
</evidence>
<dbReference type="EMBL" id="BNBE01000002">
    <property type="protein sequence ID" value="GHG13724.1"/>
    <property type="molecule type" value="Genomic_DNA"/>
</dbReference>
<evidence type="ECO:0000313" key="2">
    <source>
        <dbReference type="EMBL" id="GHG13724.1"/>
    </source>
</evidence>
<evidence type="ECO:0000256" key="1">
    <source>
        <dbReference type="SAM" id="Phobius"/>
    </source>
</evidence>
<reference evidence="2" key="2">
    <citation type="submission" date="2020-09" db="EMBL/GenBank/DDBJ databases">
        <authorList>
            <person name="Sun Q."/>
            <person name="Ohkuma M."/>
        </authorList>
    </citation>
    <scope>NUCLEOTIDE SEQUENCE</scope>
    <source>
        <strain evidence="2">JCM 4122</strain>
    </source>
</reference>
<gene>
    <name evidence="2" type="ORF">GCM10017667_54640</name>
</gene>
<reference evidence="2" key="1">
    <citation type="journal article" date="2014" name="Int. J. Syst. Evol. Microbiol.">
        <title>Complete genome sequence of Corynebacterium casei LMG S-19264T (=DSM 44701T), isolated from a smear-ripened cheese.</title>
        <authorList>
            <consortium name="US DOE Joint Genome Institute (JGI-PGF)"/>
            <person name="Walter F."/>
            <person name="Albersmeier A."/>
            <person name="Kalinowski J."/>
            <person name="Ruckert C."/>
        </authorList>
    </citation>
    <scope>NUCLEOTIDE SEQUENCE</scope>
    <source>
        <strain evidence="2">JCM 4122</strain>
    </source>
</reference>
<feature type="transmembrane region" description="Helical" evidence="1">
    <location>
        <begin position="34"/>
        <end position="58"/>
    </location>
</feature>
<accession>A0A919BTX3</accession>
<feature type="transmembrane region" description="Helical" evidence="1">
    <location>
        <begin position="70"/>
        <end position="92"/>
    </location>
</feature>
<keyword evidence="1" id="KW-0812">Transmembrane</keyword>
<organism evidence="2 3">
    <name type="scientific">Streptomyces filamentosus</name>
    <name type="common">Streptomyces roseosporus</name>
    <dbReference type="NCBI Taxonomy" id="67294"/>
    <lineage>
        <taxon>Bacteria</taxon>
        <taxon>Bacillati</taxon>
        <taxon>Actinomycetota</taxon>
        <taxon>Actinomycetes</taxon>
        <taxon>Kitasatosporales</taxon>
        <taxon>Streptomycetaceae</taxon>
        <taxon>Streptomyces</taxon>
    </lineage>
</organism>
<keyword evidence="1" id="KW-0472">Membrane</keyword>
<name>A0A919BTX3_STRFL</name>
<sequence length="254" mass="27306">MVDGIVFGTCTAAGLVVTGLCTRRAVGNPRVSTWAIALAFGVCTLGVLCAVPSVANALQNITGLDNAGKLVAHICAVLWCAFLQIAMVDLAYRPEYLKAAMFQRGFAASAELAVLVPLFLATNRPDVEFTTEYVDDPKVAAYLLIYLFYVLVTCGELAFMCGRTARRNWGIRPWSSVGFALSCVSAALGLAYAFSKGSYIIFYTLDNPWPLKAEEVVSPTLSGLAVLFLFSGLTIPMIGALRERLRQKKALAGE</sequence>
<feature type="transmembrane region" description="Helical" evidence="1">
    <location>
        <begin position="141"/>
        <end position="162"/>
    </location>
</feature>
<feature type="transmembrane region" description="Helical" evidence="1">
    <location>
        <begin position="104"/>
        <end position="121"/>
    </location>
</feature>
<comment type="caution">
    <text evidence="2">The sequence shown here is derived from an EMBL/GenBank/DDBJ whole genome shotgun (WGS) entry which is preliminary data.</text>
</comment>
<feature type="transmembrane region" description="Helical" evidence="1">
    <location>
        <begin position="6"/>
        <end position="22"/>
    </location>
</feature>
<proteinExistence type="predicted"/>
<dbReference type="Proteomes" id="UP000632849">
    <property type="component" value="Unassembled WGS sequence"/>
</dbReference>
<keyword evidence="1" id="KW-1133">Transmembrane helix</keyword>
<feature type="transmembrane region" description="Helical" evidence="1">
    <location>
        <begin position="221"/>
        <end position="241"/>
    </location>
</feature>
<protein>
    <submittedName>
        <fullName evidence="2">Uncharacterized protein</fullName>
    </submittedName>
</protein>
<dbReference type="AlphaFoldDB" id="A0A919BTX3"/>
<keyword evidence="3" id="KW-1185">Reference proteome</keyword>